<dbReference type="PANTHER" id="PTHR22955">
    <property type="entry name" value="RETROTRANSPOSON"/>
    <property type="match status" value="1"/>
</dbReference>
<feature type="non-terminal residue" evidence="1">
    <location>
        <position position="79"/>
    </location>
</feature>
<proteinExistence type="predicted"/>
<evidence type="ECO:0000313" key="1">
    <source>
        <dbReference type="EMBL" id="JAA90188.1"/>
    </source>
</evidence>
<reference evidence="1" key="2">
    <citation type="submission" date="2013-05" db="EMBL/GenBank/DDBJ databases">
        <authorList>
            <person name="Carter J.-M."/>
            <person name="Baker S.C."/>
            <person name="Pink R."/>
            <person name="Carter D.R.F."/>
            <person name="Collins A."/>
            <person name="Tomlin J."/>
            <person name="Gibbs M."/>
            <person name="Breuker C.J."/>
        </authorList>
    </citation>
    <scope>NUCLEOTIDE SEQUENCE</scope>
    <source>
        <tissue evidence="1">Ovary</tissue>
    </source>
</reference>
<accession>S4PK32</accession>
<organism evidence="1">
    <name type="scientific">Pararge aegeria</name>
    <name type="common">speckled wood butterfly</name>
    <dbReference type="NCBI Taxonomy" id="116150"/>
    <lineage>
        <taxon>Eukaryota</taxon>
        <taxon>Metazoa</taxon>
        <taxon>Ecdysozoa</taxon>
        <taxon>Arthropoda</taxon>
        <taxon>Hexapoda</taxon>
        <taxon>Insecta</taxon>
        <taxon>Pterygota</taxon>
        <taxon>Neoptera</taxon>
        <taxon>Endopterygota</taxon>
        <taxon>Lepidoptera</taxon>
        <taxon>Glossata</taxon>
        <taxon>Ditrysia</taxon>
        <taxon>Papilionoidea</taxon>
        <taxon>Nymphalidae</taxon>
        <taxon>Satyrinae</taxon>
        <taxon>Satyrini</taxon>
        <taxon>Parargina</taxon>
        <taxon>Pararge</taxon>
    </lineage>
</organism>
<sequence>RISQIHTLLTSIKVNFYHIPGVQNPADCVSRGLMPTQFSKHDLWFKGPPWLSLSSEEWPIIKFSSHQVSSLPEEKTTTH</sequence>
<dbReference type="PANTHER" id="PTHR22955:SF77">
    <property type="entry name" value="ASPARTIC PUTATIVE DOMAIN-CONTAINING PROTEIN-RELATED"/>
    <property type="match status" value="1"/>
</dbReference>
<dbReference type="EMBL" id="GAIX01002372">
    <property type="protein sequence ID" value="JAA90188.1"/>
    <property type="molecule type" value="Transcribed_RNA"/>
</dbReference>
<dbReference type="AlphaFoldDB" id="S4PK32"/>
<reference evidence="1" key="1">
    <citation type="journal article" date="2013" name="BMC Genomics">
        <title>Unscrambling butterfly oogenesis.</title>
        <authorList>
            <person name="Carter J.M."/>
            <person name="Baker S.C."/>
            <person name="Pink R."/>
            <person name="Carter D.R."/>
            <person name="Collins A."/>
            <person name="Tomlin J."/>
            <person name="Gibbs M."/>
            <person name="Breuker C.J."/>
        </authorList>
    </citation>
    <scope>NUCLEOTIDE SEQUENCE</scope>
    <source>
        <tissue evidence="1">Ovary</tissue>
    </source>
</reference>
<feature type="non-terminal residue" evidence="1">
    <location>
        <position position="1"/>
    </location>
</feature>
<protein>
    <submittedName>
        <fullName evidence="1">Uncharacterized protein</fullName>
    </submittedName>
</protein>
<name>S4PK32_9NEOP</name>